<feature type="region of interest" description="Disordered" evidence="5">
    <location>
        <begin position="296"/>
        <end position="322"/>
    </location>
</feature>
<reference evidence="7" key="1">
    <citation type="submission" date="2017-02" db="UniProtKB">
        <authorList>
            <consortium name="WormBaseParasite"/>
        </authorList>
    </citation>
    <scope>IDENTIFICATION</scope>
</reference>
<keyword evidence="6" id="KW-1185">Reference proteome</keyword>
<comment type="subcellular location">
    <subcellularLocation>
        <location evidence="1">Nucleus</location>
    </subcellularLocation>
</comment>
<dbReference type="InterPro" id="IPR007811">
    <property type="entry name" value="RPC4"/>
</dbReference>
<keyword evidence="4" id="KW-0539">Nucleus</keyword>
<dbReference type="Proteomes" id="UP000036681">
    <property type="component" value="Unplaced"/>
</dbReference>
<dbReference type="WBParaSite" id="ALUE_0000677701-mRNA-1">
    <property type="protein sequence ID" value="ALUE_0000677701-mRNA-1"/>
    <property type="gene ID" value="ALUE_0000677701"/>
</dbReference>
<evidence type="ECO:0000256" key="5">
    <source>
        <dbReference type="SAM" id="MobiDB-lite"/>
    </source>
</evidence>
<accession>A0A0M3HV58</accession>
<evidence type="ECO:0000256" key="4">
    <source>
        <dbReference type="ARBA" id="ARBA00023242"/>
    </source>
</evidence>
<feature type="region of interest" description="Disordered" evidence="5">
    <location>
        <begin position="193"/>
        <end position="231"/>
    </location>
</feature>
<feature type="compositionally biased region" description="Basic and acidic residues" evidence="5">
    <location>
        <begin position="28"/>
        <end position="40"/>
    </location>
</feature>
<feature type="region of interest" description="Disordered" evidence="5">
    <location>
        <begin position="1"/>
        <end position="72"/>
    </location>
</feature>
<evidence type="ECO:0000256" key="2">
    <source>
        <dbReference type="ARBA" id="ARBA00022478"/>
    </source>
</evidence>
<protein>
    <submittedName>
        <fullName evidence="7">Enhancer of polycomb-like protein</fullName>
    </submittedName>
</protein>
<evidence type="ECO:0000313" key="7">
    <source>
        <dbReference type="WBParaSite" id="ALUE_0000677701-mRNA-1"/>
    </source>
</evidence>
<organism evidence="6 7">
    <name type="scientific">Ascaris lumbricoides</name>
    <name type="common">Giant roundworm</name>
    <dbReference type="NCBI Taxonomy" id="6252"/>
    <lineage>
        <taxon>Eukaryota</taxon>
        <taxon>Metazoa</taxon>
        <taxon>Ecdysozoa</taxon>
        <taxon>Nematoda</taxon>
        <taxon>Chromadorea</taxon>
        <taxon>Rhabditida</taxon>
        <taxon>Spirurina</taxon>
        <taxon>Ascaridomorpha</taxon>
        <taxon>Ascaridoidea</taxon>
        <taxon>Ascarididae</taxon>
        <taxon>Ascaris</taxon>
    </lineage>
</organism>
<evidence type="ECO:0000256" key="3">
    <source>
        <dbReference type="ARBA" id="ARBA00023163"/>
    </source>
</evidence>
<dbReference type="GO" id="GO:0005666">
    <property type="term" value="C:RNA polymerase III complex"/>
    <property type="evidence" value="ECO:0007669"/>
    <property type="project" value="InterPro"/>
</dbReference>
<dbReference type="GO" id="GO:0042797">
    <property type="term" value="P:tRNA transcription by RNA polymerase III"/>
    <property type="evidence" value="ECO:0007669"/>
    <property type="project" value="TreeGrafter"/>
</dbReference>
<evidence type="ECO:0000256" key="1">
    <source>
        <dbReference type="ARBA" id="ARBA00004123"/>
    </source>
</evidence>
<dbReference type="PANTHER" id="PTHR13408:SF0">
    <property type="entry name" value="DNA-DIRECTED RNA POLYMERASE III SUBUNIT RPC4"/>
    <property type="match status" value="1"/>
</dbReference>
<feature type="compositionally biased region" description="Basic residues" evidence="5">
    <location>
        <begin position="42"/>
        <end position="51"/>
    </location>
</feature>
<feature type="region of interest" description="Disordered" evidence="5">
    <location>
        <begin position="405"/>
        <end position="428"/>
    </location>
</feature>
<feature type="compositionally biased region" description="Acidic residues" evidence="5">
    <location>
        <begin position="193"/>
        <end position="202"/>
    </location>
</feature>
<keyword evidence="2" id="KW-0240">DNA-directed RNA polymerase</keyword>
<keyword evidence="3" id="KW-0804">Transcription</keyword>
<dbReference type="GO" id="GO:0003677">
    <property type="term" value="F:DNA binding"/>
    <property type="evidence" value="ECO:0007669"/>
    <property type="project" value="InterPro"/>
</dbReference>
<feature type="region of interest" description="Disordered" evidence="5">
    <location>
        <begin position="461"/>
        <end position="484"/>
    </location>
</feature>
<name>A0A0M3HV58_ASCLU</name>
<sequence length="521" mass="57711">MLSRGRGNAIRGGALKKATALPNLAVAGKRETRDQPETSGRRAPRGAKRGRERGAGRGARGRSGGNRDANKPVFIEQLGIFSSGLNDDGRHDRSKTDDYNEFSVVNFGRGKRTGRSDDDSRMSGDIKPTTFENEWLSDEEADNMELADLLKDTFIADLRRGTVMPLVLPFSEEPQFEELVSRGVKKEEIDFDSEQMDAETPSENEVQNEKKKIRRRIESESNSEEAVKGEEMKFAPSDEPLVASSQKIRYINHVWYVSGIAYETAMCWVHWKVAEPSDDLLLVQLPSTLLALSQRTDETNEQSMNAASTAAAKTEGKPPSPAHCLDKFDDGMRIGKLRIRKSGRVELVVGGMALDVTCGIAARHNEASRGPQDGMEYHRTRGRLSLTAGTFTLLSVVLIETASGQTTKEDPNALGIKPEPMGDMQEPSSSDKLFVIGKVSNSLVCSHDFAKSIEEKKTERREKAALSKSSSFKQTEFDDGDPETAKLLDDLRSMELREKSWSKWTTNYSSSVESMELDESS</sequence>
<dbReference type="PANTHER" id="PTHR13408">
    <property type="entry name" value="DNA-DIRECTED RNA POLYMERASE III"/>
    <property type="match status" value="1"/>
</dbReference>
<proteinExistence type="predicted"/>
<dbReference type="AlphaFoldDB" id="A0A0M3HV58"/>
<dbReference type="Pfam" id="PF05132">
    <property type="entry name" value="RNA_pol_Rpc4"/>
    <property type="match status" value="1"/>
</dbReference>
<evidence type="ECO:0000313" key="6">
    <source>
        <dbReference type="Proteomes" id="UP000036681"/>
    </source>
</evidence>